<proteinExistence type="inferred from homology"/>
<evidence type="ECO:0000256" key="3">
    <source>
        <dbReference type="ARBA" id="ARBA00023212"/>
    </source>
</evidence>
<keyword evidence="2" id="KW-0963">Cytoplasm</keyword>
<keyword evidence="4" id="KW-0966">Cell projection</keyword>
<accession>A0A9Q0YPD5</accession>
<evidence type="ECO:0000313" key="8">
    <source>
        <dbReference type="EMBL" id="KAJ8026098.1"/>
    </source>
</evidence>
<dbReference type="GO" id="GO:0015630">
    <property type="term" value="C:microtubule cytoskeleton"/>
    <property type="evidence" value="ECO:0007669"/>
    <property type="project" value="UniProtKB-ARBA"/>
</dbReference>
<protein>
    <recommendedName>
        <fullName evidence="10">Protein FAM166B</fullName>
    </recommendedName>
</protein>
<evidence type="ECO:0000256" key="2">
    <source>
        <dbReference type="ARBA" id="ARBA00022490"/>
    </source>
</evidence>
<dbReference type="Pfam" id="PF22573">
    <property type="entry name" value="SPMIP5"/>
    <property type="match status" value="1"/>
</dbReference>
<keyword evidence="9" id="KW-1185">Reference proteome</keyword>
<evidence type="ECO:0000259" key="6">
    <source>
        <dbReference type="Pfam" id="PF10629"/>
    </source>
</evidence>
<sequence length="335" mass="38123">MMNTGMPNSTTWNIKRRRDFSALDPGTQVPGYGGYIEQYKYHVGDTYGNATNKLSKMRVGRHPITSSLPASFNEDRSKVGTGLTASVDMSGRRRILTLPKSTGDNKLTEKMVPGYTGYIPRRPFKFGNTYKEDCDVCIDDFMNNTQMRSQEIYDLHKTVAASGRLKPVADEKSVIKNLNDYRDRNPLRPILLSDKRYPREAPMPGYRGFIPRQGVTELGLGTRYHVVCDQSLNAFHDATDKHSLQLSQSFQNPQVLPDDQAKASIQLTRDDKETLLHRRLYKQIGMVPKYTGYLPQNRFQFGHTYGDSTRSLPVCFHERETFGEYVKTGAPQVVF</sequence>
<evidence type="ECO:0000256" key="5">
    <source>
        <dbReference type="ARBA" id="ARBA00035661"/>
    </source>
</evidence>
<comment type="similarity">
    <text evidence="5">Belongs to the CIMIP2 family.</text>
</comment>
<evidence type="ECO:0008006" key="10">
    <source>
        <dbReference type="Google" id="ProtNLM"/>
    </source>
</evidence>
<dbReference type="OrthoDB" id="2019884at2759"/>
<comment type="subcellular location">
    <subcellularLocation>
        <location evidence="1">Cytoplasm</location>
        <location evidence="1">Cytoskeleton</location>
        <location evidence="1">Cilium axoneme</location>
    </subcellularLocation>
</comment>
<evidence type="ECO:0000259" key="7">
    <source>
        <dbReference type="Pfam" id="PF22573"/>
    </source>
</evidence>
<gene>
    <name evidence="8" type="ORF">HOLleu_33839</name>
</gene>
<dbReference type="EMBL" id="JAIZAY010000017">
    <property type="protein sequence ID" value="KAJ8026098.1"/>
    <property type="molecule type" value="Genomic_DNA"/>
</dbReference>
<name>A0A9Q0YPD5_HOLLE</name>
<dbReference type="AlphaFoldDB" id="A0A9Q0YPD5"/>
<reference evidence="8" key="1">
    <citation type="submission" date="2021-10" db="EMBL/GenBank/DDBJ databases">
        <title>Tropical sea cucumber genome reveals ecological adaptation and Cuvierian tubules defense mechanism.</title>
        <authorList>
            <person name="Chen T."/>
        </authorList>
    </citation>
    <scope>NUCLEOTIDE SEQUENCE</scope>
    <source>
        <strain evidence="8">Nanhai2018</strain>
        <tissue evidence="8">Muscle</tissue>
    </source>
</reference>
<feature type="domain" description="Ciliary microtubule inner protein 2A-C-like" evidence="6">
    <location>
        <begin position="286"/>
        <end position="311"/>
    </location>
</feature>
<dbReference type="Proteomes" id="UP001152320">
    <property type="component" value="Chromosome 17"/>
</dbReference>
<dbReference type="InterPro" id="IPR018902">
    <property type="entry name" value="CMI2A-C-like_dom"/>
</dbReference>
<keyword evidence="3" id="KW-0206">Cytoskeleton</keyword>
<dbReference type="InterPro" id="IPR055215">
    <property type="entry name" value="SPMIP5_dom"/>
</dbReference>
<evidence type="ECO:0000313" key="9">
    <source>
        <dbReference type="Proteomes" id="UP001152320"/>
    </source>
</evidence>
<feature type="domain" description="Ciliary microtubule inner protein 2A-C-like" evidence="6">
    <location>
        <begin position="28"/>
        <end position="54"/>
    </location>
</feature>
<dbReference type="PANTHER" id="PTHR22146:SF17">
    <property type="entry name" value="PROTEIN FAM166B-LIKE PROTEIN"/>
    <property type="match status" value="1"/>
</dbReference>
<dbReference type="GO" id="GO:0005930">
    <property type="term" value="C:axoneme"/>
    <property type="evidence" value="ECO:0007669"/>
    <property type="project" value="UniProtKB-SubCell"/>
</dbReference>
<dbReference type="Pfam" id="PF10629">
    <property type="entry name" value="CMI2B-like"/>
    <property type="match status" value="3"/>
</dbReference>
<comment type="caution">
    <text evidence="8">The sequence shown here is derived from an EMBL/GenBank/DDBJ whole genome shotgun (WGS) entry which is preliminary data.</text>
</comment>
<feature type="domain" description="Sperm-associated microtubule inner protein 5" evidence="7">
    <location>
        <begin position="195"/>
        <end position="243"/>
    </location>
</feature>
<evidence type="ECO:0000256" key="1">
    <source>
        <dbReference type="ARBA" id="ARBA00004430"/>
    </source>
</evidence>
<dbReference type="PANTHER" id="PTHR22146">
    <property type="entry name" value="CAT EYE SYNDROME CRITICAL REGION PROTEIN 6"/>
    <property type="match status" value="1"/>
</dbReference>
<evidence type="ECO:0000256" key="4">
    <source>
        <dbReference type="ARBA" id="ARBA00023273"/>
    </source>
</evidence>
<feature type="domain" description="Ciliary microtubule inner protein 2A-C-like" evidence="6">
    <location>
        <begin position="110"/>
        <end position="153"/>
    </location>
</feature>
<organism evidence="8 9">
    <name type="scientific">Holothuria leucospilota</name>
    <name type="common">Black long sea cucumber</name>
    <name type="synonym">Mertensiothuria leucospilota</name>
    <dbReference type="NCBI Taxonomy" id="206669"/>
    <lineage>
        <taxon>Eukaryota</taxon>
        <taxon>Metazoa</taxon>
        <taxon>Echinodermata</taxon>
        <taxon>Eleutherozoa</taxon>
        <taxon>Echinozoa</taxon>
        <taxon>Holothuroidea</taxon>
        <taxon>Aspidochirotacea</taxon>
        <taxon>Aspidochirotida</taxon>
        <taxon>Holothuriidae</taxon>
        <taxon>Holothuria</taxon>
    </lineage>
</organism>